<protein>
    <recommendedName>
        <fullName evidence="10">Aspartyl/glutamyl-tRNA(Asn/Gln) amidotransferase subunit B</fullName>
        <shortName evidence="10">Asp/Glu-ADT subunit B</shortName>
        <ecNumber evidence="10">6.3.5.-</ecNumber>
    </recommendedName>
</protein>
<dbReference type="SMART" id="SM00845">
    <property type="entry name" value="GatB_Yqey"/>
    <property type="match status" value="1"/>
</dbReference>
<accession>A0ABZ2J8I3</accession>
<dbReference type="InterPro" id="IPR006075">
    <property type="entry name" value="Asn/Gln-tRNA_Trfase_suB/E_cat"/>
</dbReference>
<dbReference type="NCBIfam" id="NF004012">
    <property type="entry name" value="PRK05477.1-2"/>
    <property type="match status" value="1"/>
</dbReference>
<sequence>MSNTATTTKYETVIGLEVHAQLATASKMYCRCASDYAAAPPNTRVCPVCLGLPGVLPVINKRAVEFTMMTALALNCTIAPHSKFDRKNYPYPDLMKGYQISQFDEPIGRNGWLDITVNGEVRRIGITRVHLEEDVAKLLHRDELGGGHSLVDINRSGVPLMEIVSEPDMREPEEARQYLMKLRTILRYLSVSVANMEEGSFRCDANISLRPTGQTELNPKVEVKNMNSFRAVFRALEYEVIRQTEDYDLGVRVAQETRGWLDEKGETVSQRSKEFAHDYRYFPEPDLPPLEFDAKWIAEIRSRLPELPEARQSRFIKDYGLSDYDAALLTSARETADYFEAVLSADLNVTAKDAANWVNGEVSRIMNAENVDIAVFSNQVSAAGLSGLILITDKGTINNATAKSVLEEMYRSGHSAETIIKDKGLAQISDDSALRDMAAEVIAANPAAVADYRAGKEQSVKFMVGQLMKLSRGRANPALAAEIIQQKLKEG</sequence>
<dbReference type="SUPFAM" id="SSF55931">
    <property type="entry name" value="Glutamine synthetase/guanido kinase"/>
    <property type="match status" value="1"/>
</dbReference>
<evidence type="ECO:0000259" key="11">
    <source>
        <dbReference type="SMART" id="SM00845"/>
    </source>
</evidence>
<organism evidence="12 13">
    <name type="scientific">Candidatus Dehalogenimonas loeffleri</name>
    <dbReference type="NCBI Taxonomy" id="3127115"/>
    <lineage>
        <taxon>Bacteria</taxon>
        <taxon>Bacillati</taxon>
        <taxon>Chloroflexota</taxon>
        <taxon>Dehalococcoidia</taxon>
        <taxon>Dehalococcoidales</taxon>
        <taxon>Dehalococcoidaceae</taxon>
        <taxon>Dehalogenimonas</taxon>
    </lineage>
</organism>
<dbReference type="HAMAP" id="MF_00121">
    <property type="entry name" value="GatB"/>
    <property type="match status" value="1"/>
</dbReference>
<name>A0ABZ2J8I3_9CHLR</name>
<dbReference type="NCBIfam" id="TIGR00133">
    <property type="entry name" value="gatB"/>
    <property type="match status" value="1"/>
</dbReference>
<dbReference type="InterPro" id="IPR014746">
    <property type="entry name" value="Gln_synth/guanido_kin_cat_dom"/>
</dbReference>
<keyword evidence="3 10" id="KW-0436">Ligase</keyword>
<evidence type="ECO:0000256" key="7">
    <source>
        <dbReference type="ARBA" id="ARBA00024799"/>
    </source>
</evidence>
<feature type="domain" description="Asn/Gln amidotransferase" evidence="11">
    <location>
        <begin position="337"/>
        <end position="488"/>
    </location>
</feature>
<keyword evidence="5 10" id="KW-0067">ATP-binding</keyword>
<dbReference type="NCBIfam" id="NF004014">
    <property type="entry name" value="PRK05477.1-4"/>
    <property type="match status" value="1"/>
</dbReference>
<dbReference type="EMBL" id="CP146612">
    <property type="protein sequence ID" value="WWX25907.1"/>
    <property type="molecule type" value="Genomic_DNA"/>
</dbReference>
<dbReference type="InterPro" id="IPR003789">
    <property type="entry name" value="Asn/Gln_tRNA_amidoTrase-B-like"/>
</dbReference>
<evidence type="ECO:0000256" key="2">
    <source>
        <dbReference type="ARBA" id="ARBA00011123"/>
    </source>
</evidence>
<dbReference type="PROSITE" id="PS01234">
    <property type="entry name" value="GATB"/>
    <property type="match status" value="1"/>
</dbReference>
<dbReference type="Proteomes" id="UP001375370">
    <property type="component" value="Chromosome"/>
</dbReference>
<comment type="function">
    <text evidence="7 10">Allows the formation of correctly charged Asn-tRNA(Asn) or Gln-tRNA(Gln) through the transamidation of misacylated Asp-tRNA(Asn) or Glu-tRNA(Gln) in organisms which lack either or both of asparaginyl-tRNA or glutaminyl-tRNA synthetases. The reaction takes place in the presence of glutamine and ATP through an activated phospho-Asp-tRNA(Asn) or phospho-Glu-tRNA(Gln).</text>
</comment>
<evidence type="ECO:0000313" key="12">
    <source>
        <dbReference type="EMBL" id="WWX25907.1"/>
    </source>
</evidence>
<comment type="catalytic activity">
    <reaction evidence="9 10">
        <text>L-glutamyl-tRNA(Gln) + L-glutamine + ATP + H2O = L-glutaminyl-tRNA(Gln) + L-glutamate + ADP + phosphate + H(+)</text>
        <dbReference type="Rhea" id="RHEA:17521"/>
        <dbReference type="Rhea" id="RHEA-COMP:9681"/>
        <dbReference type="Rhea" id="RHEA-COMP:9684"/>
        <dbReference type="ChEBI" id="CHEBI:15377"/>
        <dbReference type="ChEBI" id="CHEBI:15378"/>
        <dbReference type="ChEBI" id="CHEBI:29985"/>
        <dbReference type="ChEBI" id="CHEBI:30616"/>
        <dbReference type="ChEBI" id="CHEBI:43474"/>
        <dbReference type="ChEBI" id="CHEBI:58359"/>
        <dbReference type="ChEBI" id="CHEBI:78520"/>
        <dbReference type="ChEBI" id="CHEBI:78521"/>
        <dbReference type="ChEBI" id="CHEBI:456216"/>
    </reaction>
</comment>
<dbReference type="InterPro" id="IPR004413">
    <property type="entry name" value="GatB"/>
</dbReference>
<dbReference type="SUPFAM" id="SSF89095">
    <property type="entry name" value="GatB/YqeY motif"/>
    <property type="match status" value="1"/>
</dbReference>
<evidence type="ECO:0000256" key="1">
    <source>
        <dbReference type="ARBA" id="ARBA00005306"/>
    </source>
</evidence>
<evidence type="ECO:0000256" key="4">
    <source>
        <dbReference type="ARBA" id="ARBA00022741"/>
    </source>
</evidence>
<dbReference type="PANTHER" id="PTHR11659:SF0">
    <property type="entry name" value="GLUTAMYL-TRNA(GLN) AMIDOTRANSFERASE SUBUNIT B, MITOCHONDRIAL"/>
    <property type="match status" value="1"/>
</dbReference>
<keyword evidence="13" id="KW-1185">Reference proteome</keyword>
<evidence type="ECO:0000256" key="3">
    <source>
        <dbReference type="ARBA" id="ARBA00022598"/>
    </source>
</evidence>
<evidence type="ECO:0000256" key="8">
    <source>
        <dbReference type="ARBA" id="ARBA00047380"/>
    </source>
</evidence>
<dbReference type="Pfam" id="PF02934">
    <property type="entry name" value="GatB_N"/>
    <property type="match status" value="1"/>
</dbReference>
<dbReference type="InterPro" id="IPR042114">
    <property type="entry name" value="GatB_C_1"/>
</dbReference>
<dbReference type="Gene3D" id="1.10.10.410">
    <property type="match status" value="1"/>
</dbReference>
<dbReference type="InterPro" id="IPR017958">
    <property type="entry name" value="Gln-tRNA_amidoTrfase_suB_CS"/>
</dbReference>
<reference evidence="12 13" key="1">
    <citation type="submission" date="2024-03" db="EMBL/GenBank/DDBJ databases">
        <title>A Dehalogenimonas Isolated from Estuarine Sediments Dihaloeliminates Chlorinated Alkanes.</title>
        <authorList>
            <person name="Yang Y."/>
            <person name="Wang H."/>
        </authorList>
    </citation>
    <scope>NUCLEOTIDE SEQUENCE [LARGE SCALE GENOMIC DNA]</scope>
    <source>
        <strain evidence="12 13">W</strain>
    </source>
</reference>
<evidence type="ECO:0000313" key="13">
    <source>
        <dbReference type="Proteomes" id="UP001375370"/>
    </source>
</evidence>
<evidence type="ECO:0000256" key="10">
    <source>
        <dbReference type="HAMAP-Rule" id="MF_00121"/>
    </source>
</evidence>
<evidence type="ECO:0000256" key="6">
    <source>
        <dbReference type="ARBA" id="ARBA00022917"/>
    </source>
</evidence>
<keyword evidence="4 10" id="KW-0547">Nucleotide-binding</keyword>
<dbReference type="InterPro" id="IPR018027">
    <property type="entry name" value="Asn/Gln_amidotransferase"/>
</dbReference>
<comment type="subunit">
    <text evidence="2 10">Heterotrimer of A, B and C subunits.</text>
</comment>
<proteinExistence type="inferred from homology"/>
<comment type="similarity">
    <text evidence="1 10">Belongs to the GatB/GatE family. GatB subfamily.</text>
</comment>
<dbReference type="Gene3D" id="1.10.150.380">
    <property type="entry name" value="GatB domain, N-terminal subdomain"/>
    <property type="match status" value="1"/>
</dbReference>
<comment type="catalytic activity">
    <reaction evidence="8 10">
        <text>L-aspartyl-tRNA(Asn) + L-glutamine + ATP + H2O = L-asparaginyl-tRNA(Asn) + L-glutamate + ADP + phosphate + 2 H(+)</text>
        <dbReference type="Rhea" id="RHEA:14513"/>
        <dbReference type="Rhea" id="RHEA-COMP:9674"/>
        <dbReference type="Rhea" id="RHEA-COMP:9677"/>
        <dbReference type="ChEBI" id="CHEBI:15377"/>
        <dbReference type="ChEBI" id="CHEBI:15378"/>
        <dbReference type="ChEBI" id="CHEBI:29985"/>
        <dbReference type="ChEBI" id="CHEBI:30616"/>
        <dbReference type="ChEBI" id="CHEBI:43474"/>
        <dbReference type="ChEBI" id="CHEBI:58359"/>
        <dbReference type="ChEBI" id="CHEBI:78515"/>
        <dbReference type="ChEBI" id="CHEBI:78516"/>
        <dbReference type="ChEBI" id="CHEBI:456216"/>
    </reaction>
</comment>
<dbReference type="Pfam" id="PF02637">
    <property type="entry name" value="GatB_Yqey"/>
    <property type="match status" value="1"/>
</dbReference>
<keyword evidence="6 10" id="KW-0648">Protein biosynthesis</keyword>
<dbReference type="RefSeq" id="WP_338738533.1">
    <property type="nucleotide sequence ID" value="NZ_CP146612.1"/>
</dbReference>
<dbReference type="PANTHER" id="PTHR11659">
    <property type="entry name" value="GLUTAMYL-TRNA GLN AMIDOTRANSFERASE SUBUNIT B MITOCHONDRIAL AND PROKARYOTIC PET112-RELATED"/>
    <property type="match status" value="1"/>
</dbReference>
<gene>
    <name evidence="10 12" type="primary">gatB</name>
    <name evidence="12" type="ORF">V8247_02765</name>
</gene>
<dbReference type="InterPro" id="IPR023168">
    <property type="entry name" value="GatB_Yqey_C_2"/>
</dbReference>
<dbReference type="InterPro" id="IPR017959">
    <property type="entry name" value="Asn/Gln-tRNA_amidoTrfase_suB/E"/>
</dbReference>
<evidence type="ECO:0000256" key="9">
    <source>
        <dbReference type="ARBA" id="ARBA00047913"/>
    </source>
</evidence>
<dbReference type="EC" id="6.3.5.-" evidence="10"/>
<evidence type="ECO:0000256" key="5">
    <source>
        <dbReference type="ARBA" id="ARBA00022840"/>
    </source>
</evidence>